<organism evidence="1">
    <name type="scientific">Zea mays</name>
    <name type="common">Maize</name>
    <dbReference type="NCBI Taxonomy" id="4577"/>
    <lineage>
        <taxon>Eukaryota</taxon>
        <taxon>Viridiplantae</taxon>
        <taxon>Streptophyta</taxon>
        <taxon>Embryophyta</taxon>
        <taxon>Tracheophyta</taxon>
        <taxon>Spermatophyta</taxon>
        <taxon>Magnoliopsida</taxon>
        <taxon>Liliopsida</taxon>
        <taxon>Poales</taxon>
        <taxon>Poaceae</taxon>
        <taxon>PACMAD clade</taxon>
        <taxon>Panicoideae</taxon>
        <taxon>Andropogonodae</taxon>
        <taxon>Andropogoneae</taxon>
        <taxon>Tripsacinae</taxon>
        <taxon>Zea</taxon>
    </lineage>
</organism>
<proteinExistence type="predicted"/>
<evidence type="ECO:0000313" key="1">
    <source>
        <dbReference type="EMBL" id="ONM55464.1"/>
    </source>
</evidence>
<gene>
    <name evidence="1" type="ORF">ZEAMMB73_Zm00001d020720</name>
</gene>
<dbReference type="EMBL" id="CM007650">
    <property type="protein sequence ID" value="ONM55465.1"/>
    <property type="molecule type" value="Genomic_DNA"/>
</dbReference>
<sequence length="33" mass="3753">MKMPSRCIDTNCDLGLFGPLVNHVVGLETWNYE</sequence>
<dbReference type="AlphaFoldDB" id="A0A1D6I5U7"/>
<protein>
    <submittedName>
        <fullName evidence="1">Uncharacterized protein</fullName>
    </submittedName>
</protein>
<name>A0A1D6I5U7_MAIZE</name>
<reference evidence="1" key="1">
    <citation type="submission" date="2015-12" db="EMBL/GenBank/DDBJ databases">
        <title>Update maize B73 reference genome by single molecule sequencing technologies.</title>
        <authorList>
            <consortium name="Maize Genome Sequencing Project"/>
            <person name="Ware D."/>
        </authorList>
    </citation>
    <scope>NUCLEOTIDE SEQUENCE [LARGE SCALE GENOMIC DNA]</scope>
    <source>
        <tissue evidence="1">Seedling</tissue>
    </source>
</reference>
<dbReference type="EMBL" id="CM007650">
    <property type="protein sequence ID" value="ONM55464.1"/>
    <property type="molecule type" value="Genomic_DNA"/>
</dbReference>
<dbReference type="InParanoid" id="A0A1D6I5U7"/>
<accession>A0A1D6I5U7</accession>